<keyword evidence="3" id="KW-1185">Reference proteome</keyword>
<organism evidence="2 3">
    <name type="scientific">Acidithrix ferrooxidans</name>
    <dbReference type="NCBI Taxonomy" id="1280514"/>
    <lineage>
        <taxon>Bacteria</taxon>
        <taxon>Bacillati</taxon>
        <taxon>Actinomycetota</taxon>
        <taxon>Acidimicrobiia</taxon>
        <taxon>Acidimicrobiales</taxon>
        <taxon>Acidimicrobiaceae</taxon>
        <taxon>Acidithrix</taxon>
    </lineage>
</organism>
<name>A0A0D8HJW2_9ACTN</name>
<dbReference type="STRING" id="1280514.AXFE_17760"/>
<evidence type="ECO:0000313" key="3">
    <source>
        <dbReference type="Proteomes" id="UP000032360"/>
    </source>
</evidence>
<sequence length="406" mass="42423">MERKIGFGRLSRLLSVQIAVVLVTGLVLSVLSVTPASATTTPNTYYVTVYANQAYGINNTSFQTRVSPALPTGVSLTGKASCSKMYVKGETGTTETVPTNGLNTLNVGSYYFVTSSCASETSDPLHLTGASQQDNLQILGGAYTITPDATKLLAFSKENTTKNTVTLEVALAYFPPSSDSSPLTGQTITFGEQGQLDVNGITTELWSDPPCSQGSTANPSSILTVGPSSSSSSSSQANLSFATCTLTGQDATNFIKGTGAWTASYAGSLHHNYKPSFTYGELGGDTSVAQATYAIQQAIQQQKNQVQIVLNTSPPNCHPANQTDTSIITVSIGQLSCSQIQILQTVVGVVFGVAAALTFGGGLQLVADIIDLVNFSNASVIDLPTLLNSLAAQQRAQLEAYFSTSI</sequence>
<protein>
    <submittedName>
        <fullName evidence="2">Uncharacterized protein</fullName>
    </submittedName>
</protein>
<gene>
    <name evidence="2" type="ORF">AXFE_17760</name>
</gene>
<dbReference type="RefSeq" id="WP_052605465.1">
    <property type="nucleotide sequence ID" value="NZ_JXYS01000047.1"/>
</dbReference>
<feature type="compositionally biased region" description="Polar residues" evidence="1">
    <location>
        <begin position="207"/>
        <end position="227"/>
    </location>
</feature>
<evidence type="ECO:0000256" key="1">
    <source>
        <dbReference type="SAM" id="MobiDB-lite"/>
    </source>
</evidence>
<dbReference type="AlphaFoldDB" id="A0A0D8HJW2"/>
<comment type="caution">
    <text evidence="2">The sequence shown here is derived from an EMBL/GenBank/DDBJ whole genome shotgun (WGS) entry which is preliminary data.</text>
</comment>
<reference evidence="2 3" key="1">
    <citation type="submission" date="2015-01" db="EMBL/GenBank/DDBJ databases">
        <title>Draft genome of the acidophilic iron oxidizer Acidithrix ferrooxidans strain Py-F3.</title>
        <authorList>
            <person name="Poehlein A."/>
            <person name="Eisen S."/>
            <person name="Schloemann M."/>
            <person name="Johnson B.D."/>
            <person name="Daniel R."/>
            <person name="Muehling M."/>
        </authorList>
    </citation>
    <scope>NUCLEOTIDE SEQUENCE [LARGE SCALE GENOMIC DNA]</scope>
    <source>
        <strain evidence="2 3">Py-F3</strain>
    </source>
</reference>
<dbReference type="Proteomes" id="UP000032360">
    <property type="component" value="Unassembled WGS sequence"/>
</dbReference>
<proteinExistence type="predicted"/>
<accession>A0A0D8HJW2</accession>
<evidence type="ECO:0000313" key="2">
    <source>
        <dbReference type="EMBL" id="KJF17361.1"/>
    </source>
</evidence>
<dbReference type="PATRIC" id="fig|1280514.3.peg.2338"/>
<dbReference type="EMBL" id="JXYS01000047">
    <property type="protein sequence ID" value="KJF17361.1"/>
    <property type="molecule type" value="Genomic_DNA"/>
</dbReference>
<feature type="region of interest" description="Disordered" evidence="1">
    <location>
        <begin position="207"/>
        <end position="233"/>
    </location>
</feature>